<name>A0A1V6NTP2_PENPO</name>
<evidence type="ECO:0000313" key="2">
    <source>
        <dbReference type="EMBL" id="OQD67969.1"/>
    </source>
</evidence>
<feature type="compositionally biased region" description="Polar residues" evidence="1">
    <location>
        <begin position="98"/>
        <end position="114"/>
    </location>
</feature>
<protein>
    <submittedName>
        <fullName evidence="2">Uncharacterized protein</fullName>
    </submittedName>
</protein>
<gene>
    <name evidence="2" type="ORF">PENPOL_c003G02300</name>
</gene>
<dbReference type="Proteomes" id="UP000191408">
    <property type="component" value="Unassembled WGS sequence"/>
</dbReference>
<keyword evidence="3" id="KW-1185">Reference proteome</keyword>
<organism evidence="2 3">
    <name type="scientific">Penicillium polonicum</name>
    <dbReference type="NCBI Taxonomy" id="60169"/>
    <lineage>
        <taxon>Eukaryota</taxon>
        <taxon>Fungi</taxon>
        <taxon>Dikarya</taxon>
        <taxon>Ascomycota</taxon>
        <taxon>Pezizomycotina</taxon>
        <taxon>Eurotiomycetes</taxon>
        <taxon>Eurotiomycetidae</taxon>
        <taxon>Eurotiales</taxon>
        <taxon>Aspergillaceae</taxon>
        <taxon>Penicillium</taxon>
    </lineage>
</organism>
<dbReference type="AlphaFoldDB" id="A0A1V6NTP2"/>
<evidence type="ECO:0000313" key="3">
    <source>
        <dbReference type="Proteomes" id="UP000191408"/>
    </source>
</evidence>
<comment type="caution">
    <text evidence="2">The sequence shown here is derived from an EMBL/GenBank/DDBJ whole genome shotgun (WGS) entry which is preliminary data.</text>
</comment>
<dbReference type="OrthoDB" id="10603739at2759"/>
<dbReference type="STRING" id="60169.A0A1V6NTP2"/>
<proteinExistence type="predicted"/>
<sequence>MARGLGFMRHFQRLNVAFSRGRYALHPLLMELLDFAKSDRLVHTMPEPLAKSFPHLPTRSHDIQKVNKSQEERRSACKANINSLATERPVSPCRSFASVESEQPSSPQIPTGTRSRTRPLITMDKYEWDDANEQAQISQSIEIRESDTGDEVRVSEAPLTIPFDLLFLRPQQSPREGDLIIGREGMEEIAKWIWEAQFAPF</sequence>
<evidence type="ECO:0000256" key="1">
    <source>
        <dbReference type="SAM" id="MobiDB-lite"/>
    </source>
</evidence>
<dbReference type="EMBL" id="MDYM01000003">
    <property type="protein sequence ID" value="OQD67969.1"/>
    <property type="molecule type" value="Genomic_DNA"/>
</dbReference>
<feature type="region of interest" description="Disordered" evidence="1">
    <location>
        <begin position="94"/>
        <end position="115"/>
    </location>
</feature>
<accession>A0A1V6NTP2</accession>
<reference evidence="3" key="1">
    <citation type="journal article" date="2017" name="Nat. Microbiol.">
        <title>Global analysis of biosynthetic gene clusters reveals vast potential of secondary metabolite production in Penicillium species.</title>
        <authorList>
            <person name="Nielsen J.C."/>
            <person name="Grijseels S."/>
            <person name="Prigent S."/>
            <person name="Ji B."/>
            <person name="Dainat J."/>
            <person name="Nielsen K.F."/>
            <person name="Frisvad J.C."/>
            <person name="Workman M."/>
            <person name="Nielsen J."/>
        </authorList>
    </citation>
    <scope>NUCLEOTIDE SEQUENCE [LARGE SCALE GENOMIC DNA]</scope>
    <source>
        <strain evidence="3">IBT 4502</strain>
    </source>
</reference>